<name>A0A9P4M9K5_9PEZI</name>
<evidence type="ECO:0000313" key="5">
    <source>
        <dbReference type="Proteomes" id="UP000799772"/>
    </source>
</evidence>
<feature type="transmembrane region" description="Helical" evidence="3">
    <location>
        <begin position="43"/>
        <end position="65"/>
    </location>
</feature>
<protein>
    <recommendedName>
        <fullName evidence="6">Tat pathway signal sequence</fullName>
    </recommendedName>
</protein>
<accession>A0A9P4M9K5</accession>
<dbReference type="PANTHER" id="PTHR33365:SF4">
    <property type="entry name" value="CYCLOCHLOROTINE BIOSYNTHESIS PROTEIN O"/>
    <property type="match status" value="1"/>
</dbReference>
<comment type="caution">
    <text evidence="4">The sequence shown here is derived from an EMBL/GenBank/DDBJ whole genome shotgun (WGS) entry which is preliminary data.</text>
</comment>
<organism evidence="4 5">
    <name type="scientific">Rhizodiscina lignyota</name>
    <dbReference type="NCBI Taxonomy" id="1504668"/>
    <lineage>
        <taxon>Eukaryota</taxon>
        <taxon>Fungi</taxon>
        <taxon>Dikarya</taxon>
        <taxon>Ascomycota</taxon>
        <taxon>Pezizomycotina</taxon>
        <taxon>Dothideomycetes</taxon>
        <taxon>Pleosporomycetidae</taxon>
        <taxon>Aulographales</taxon>
        <taxon>Rhizodiscinaceae</taxon>
        <taxon>Rhizodiscina</taxon>
    </lineage>
</organism>
<dbReference type="OrthoDB" id="3687641at2759"/>
<evidence type="ECO:0000313" key="4">
    <source>
        <dbReference type="EMBL" id="KAF2102913.1"/>
    </source>
</evidence>
<evidence type="ECO:0000256" key="2">
    <source>
        <dbReference type="ARBA" id="ARBA00035112"/>
    </source>
</evidence>
<evidence type="ECO:0000256" key="3">
    <source>
        <dbReference type="SAM" id="Phobius"/>
    </source>
</evidence>
<sequence>MTFFSQRRSSLTYQLLDEKNEDEAISHAREPLPNRTHSFRSGYALLAVLSCILGGTTVILSVLLYRQQGITGKYSYEHGFATEIPAARSAIETVHIDFSGELLPDDEGRWMRKIDPTGPQYVGPPSDAIDHAWKGLVAPINIDLEGEETEGLPPTYIWPDSDRHYTGLTVHHSIHCLAIYREYYPFPDDPVKRQFTWIHLDHCLDFIRQVVQCHGDLTPMTWYWSEAINRTVLKPERAHTCRNWNKIQGWAMERVHKLTEEEKQRKPVEPTHGSWSP</sequence>
<dbReference type="Proteomes" id="UP000799772">
    <property type="component" value="Unassembled WGS sequence"/>
</dbReference>
<comment type="pathway">
    <text evidence="1">Mycotoxin biosynthesis.</text>
</comment>
<proteinExistence type="inferred from homology"/>
<comment type="similarity">
    <text evidence="2">Belongs to the ustYa family.</text>
</comment>
<keyword evidence="5" id="KW-1185">Reference proteome</keyword>
<keyword evidence="3" id="KW-0812">Transmembrane</keyword>
<dbReference type="GO" id="GO:0043386">
    <property type="term" value="P:mycotoxin biosynthetic process"/>
    <property type="evidence" value="ECO:0007669"/>
    <property type="project" value="InterPro"/>
</dbReference>
<dbReference type="PANTHER" id="PTHR33365">
    <property type="entry name" value="YALI0B05434P"/>
    <property type="match status" value="1"/>
</dbReference>
<reference evidence="4" key="1">
    <citation type="journal article" date="2020" name="Stud. Mycol.">
        <title>101 Dothideomycetes genomes: a test case for predicting lifestyles and emergence of pathogens.</title>
        <authorList>
            <person name="Haridas S."/>
            <person name="Albert R."/>
            <person name="Binder M."/>
            <person name="Bloem J."/>
            <person name="Labutti K."/>
            <person name="Salamov A."/>
            <person name="Andreopoulos B."/>
            <person name="Baker S."/>
            <person name="Barry K."/>
            <person name="Bills G."/>
            <person name="Bluhm B."/>
            <person name="Cannon C."/>
            <person name="Castanera R."/>
            <person name="Culley D."/>
            <person name="Daum C."/>
            <person name="Ezra D."/>
            <person name="Gonzalez J."/>
            <person name="Henrissat B."/>
            <person name="Kuo A."/>
            <person name="Liang C."/>
            <person name="Lipzen A."/>
            <person name="Lutzoni F."/>
            <person name="Magnuson J."/>
            <person name="Mondo S."/>
            <person name="Nolan M."/>
            <person name="Ohm R."/>
            <person name="Pangilinan J."/>
            <person name="Park H.-J."/>
            <person name="Ramirez L."/>
            <person name="Alfaro M."/>
            <person name="Sun H."/>
            <person name="Tritt A."/>
            <person name="Yoshinaga Y."/>
            <person name="Zwiers L.-H."/>
            <person name="Turgeon B."/>
            <person name="Goodwin S."/>
            <person name="Spatafora J."/>
            <person name="Crous P."/>
            <person name="Grigoriev I."/>
        </authorList>
    </citation>
    <scope>NUCLEOTIDE SEQUENCE</scope>
    <source>
        <strain evidence="4">CBS 133067</strain>
    </source>
</reference>
<dbReference type="AlphaFoldDB" id="A0A9P4M9K5"/>
<keyword evidence="3" id="KW-1133">Transmembrane helix</keyword>
<keyword evidence="3" id="KW-0472">Membrane</keyword>
<dbReference type="InterPro" id="IPR021765">
    <property type="entry name" value="UstYa-like"/>
</dbReference>
<dbReference type="EMBL" id="ML978122">
    <property type="protein sequence ID" value="KAF2102913.1"/>
    <property type="molecule type" value="Genomic_DNA"/>
</dbReference>
<gene>
    <name evidence="4" type="ORF">NA57DRAFT_71898</name>
</gene>
<dbReference type="Pfam" id="PF11807">
    <property type="entry name" value="UstYa"/>
    <property type="match status" value="1"/>
</dbReference>
<evidence type="ECO:0000256" key="1">
    <source>
        <dbReference type="ARBA" id="ARBA00004685"/>
    </source>
</evidence>
<evidence type="ECO:0008006" key="6">
    <source>
        <dbReference type="Google" id="ProtNLM"/>
    </source>
</evidence>